<evidence type="ECO:0000256" key="3">
    <source>
        <dbReference type="ARBA" id="ARBA00049026"/>
    </source>
</evidence>
<evidence type="ECO:0000259" key="5">
    <source>
        <dbReference type="Pfam" id="PF02347"/>
    </source>
</evidence>
<dbReference type="GO" id="GO:0009116">
    <property type="term" value="P:nucleoside metabolic process"/>
    <property type="evidence" value="ECO:0007669"/>
    <property type="project" value="InterPro"/>
</dbReference>
<dbReference type="InterPro" id="IPR015421">
    <property type="entry name" value="PyrdxlP-dep_Trfase_major"/>
</dbReference>
<evidence type="ECO:0000313" key="7">
    <source>
        <dbReference type="Proteomes" id="UP000316095"/>
    </source>
</evidence>
<dbReference type="InterPro" id="IPR020581">
    <property type="entry name" value="GDC_P"/>
</dbReference>
<feature type="domain" description="Glycine cleavage system P-protein N-terminal" evidence="5">
    <location>
        <begin position="2"/>
        <end position="445"/>
    </location>
</feature>
<comment type="similarity">
    <text evidence="4">Belongs to the GcvP family. N-terminal subunit subfamily.</text>
</comment>
<comment type="catalytic activity">
    <reaction evidence="3 4">
        <text>N(6)-[(R)-lipoyl]-L-lysyl-[glycine-cleavage complex H protein] + glycine + H(+) = N(6)-[(R)-S(8)-aminomethyldihydrolipoyl]-L-lysyl-[glycine-cleavage complex H protein] + CO2</text>
        <dbReference type="Rhea" id="RHEA:24304"/>
        <dbReference type="Rhea" id="RHEA-COMP:10494"/>
        <dbReference type="Rhea" id="RHEA-COMP:10495"/>
        <dbReference type="ChEBI" id="CHEBI:15378"/>
        <dbReference type="ChEBI" id="CHEBI:16526"/>
        <dbReference type="ChEBI" id="CHEBI:57305"/>
        <dbReference type="ChEBI" id="CHEBI:83099"/>
        <dbReference type="ChEBI" id="CHEBI:83143"/>
        <dbReference type="EC" id="1.4.4.2"/>
    </reaction>
</comment>
<dbReference type="CDD" id="cd00613">
    <property type="entry name" value="GDC-P"/>
    <property type="match status" value="1"/>
</dbReference>
<evidence type="ECO:0000256" key="2">
    <source>
        <dbReference type="ARBA" id="ARBA00023002"/>
    </source>
</evidence>
<dbReference type="GO" id="GO:0019464">
    <property type="term" value="P:glycine decarboxylation via glycine cleavage system"/>
    <property type="evidence" value="ECO:0007669"/>
    <property type="project" value="UniProtKB-UniRule"/>
</dbReference>
<dbReference type="PANTHER" id="PTHR42806:SF1">
    <property type="entry name" value="GLYCINE DEHYDROGENASE (DECARBOXYLATING)"/>
    <property type="match status" value="1"/>
</dbReference>
<dbReference type="AlphaFoldDB" id="A0A5C5XJZ3"/>
<dbReference type="NCBIfam" id="NF001696">
    <property type="entry name" value="PRK00451.1"/>
    <property type="match status" value="1"/>
</dbReference>
<dbReference type="RefSeq" id="WP_146505266.1">
    <property type="nucleotide sequence ID" value="NZ_SJPG01000001.1"/>
</dbReference>
<dbReference type="PANTHER" id="PTHR42806">
    <property type="entry name" value="GLYCINE CLEAVAGE SYSTEM P-PROTEIN"/>
    <property type="match status" value="1"/>
</dbReference>
<keyword evidence="7" id="KW-1185">Reference proteome</keyword>
<evidence type="ECO:0000256" key="1">
    <source>
        <dbReference type="ARBA" id="ARBA00003788"/>
    </source>
</evidence>
<gene>
    <name evidence="4 6" type="primary">gcvPA</name>
    <name evidence="6" type="ORF">Pan54_42890</name>
</gene>
<protein>
    <recommendedName>
        <fullName evidence="4">Probable glycine dehydrogenase (decarboxylating) subunit 1</fullName>
        <ecNumber evidence="4">1.4.4.2</ecNumber>
    </recommendedName>
    <alternativeName>
        <fullName evidence="4">Glycine cleavage system P-protein subunit 1</fullName>
    </alternativeName>
    <alternativeName>
        <fullName evidence="4">Glycine decarboxylase subunit 1</fullName>
    </alternativeName>
    <alternativeName>
        <fullName evidence="4">Glycine dehydrogenase (aminomethyl-transferring) subunit 1</fullName>
    </alternativeName>
</protein>
<comment type="subunit">
    <text evidence="4">The glycine cleavage system is composed of four proteins: P, T, L and H. In this organism, the P 'protein' is a heterodimer of two subunits.</text>
</comment>
<reference evidence="6 7" key="1">
    <citation type="submission" date="2019-02" db="EMBL/GenBank/DDBJ databases">
        <title>Deep-cultivation of Planctomycetes and their phenomic and genomic characterization uncovers novel biology.</title>
        <authorList>
            <person name="Wiegand S."/>
            <person name="Jogler M."/>
            <person name="Boedeker C."/>
            <person name="Pinto D."/>
            <person name="Vollmers J."/>
            <person name="Rivas-Marin E."/>
            <person name="Kohn T."/>
            <person name="Peeters S.H."/>
            <person name="Heuer A."/>
            <person name="Rast P."/>
            <person name="Oberbeckmann S."/>
            <person name="Bunk B."/>
            <person name="Jeske O."/>
            <person name="Meyerdierks A."/>
            <person name="Storesund J.E."/>
            <person name="Kallscheuer N."/>
            <person name="Luecker S."/>
            <person name="Lage O.M."/>
            <person name="Pohl T."/>
            <person name="Merkel B.J."/>
            <person name="Hornburger P."/>
            <person name="Mueller R.-W."/>
            <person name="Bruemmer F."/>
            <person name="Labrenz M."/>
            <person name="Spormann A.M."/>
            <person name="Op Den Camp H."/>
            <person name="Overmann J."/>
            <person name="Amann R."/>
            <person name="Jetten M.S.M."/>
            <person name="Mascher T."/>
            <person name="Medema M.H."/>
            <person name="Devos D.P."/>
            <person name="Kaster A.-K."/>
            <person name="Ovreas L."/>
            <person name="Rohde M."/>
            <person name="Galperin M.Y."/>
            <person name="Jogler C."/>
        </authorList>
    </citation>
    <scope>NUCLEOTIDE SEQUENCE [LARGE SCALE GENOMIC DNA]</scope>
    <source>
        <strain evidence="6 7">Pan54</strain>
    </source>
</reference>
<dbReference type="Gene3D" id="3.90.1150.10">
    <property type="entry name" value="Aspartate Aminotransferase, domain 1"/>
    <property type="match status" value="1"/>
</dbReference>
<keyword evidence="2 4" id="KW-0560">Oxidoreductase</keyword>
<dbReference type="GO" id="GO:0004375">
    <property type="term" value="F:glycine dehydrogenase (decarboxylating) activity"/>
    <property type="evidence" value="ECO:0007669"/>
    <property type="project" value="UniProtKB-EC"/>
</dbReference>
<dbReference type="Gene3D" id="3.40.640.10">
    <property type="entry name" value="Type I PLP-dependent aspartate aminotransferase-like (Major domain)"/>
    <property type="match status" value="1"/>
</dbReference>
<accession>A0A5C5XJZ3</accession>
<dbReference type="EC" id="1.4.4.2" evidence="4"/>
<organism evidence="6 7">
    <name type="scientific">Rubinisphaera italica</name>
    <dbReference type="NCBI Taxonomy" id="2527969"/>
    <lineage>
        <taxon>Bacteria</taxon>
        <taxon>Pseudomonadati</taxon>
        <taxon>Planctomycetota</taxon>
        <taxon>Planctomycetia</taxon>
        <taxon>Planctomycetales</taxon>
        <taxon>Planctomycetaceae</taxon>
        <taxon>Rubinisphaera</taxon>
    </lineage>
</organism>
<proteinExistence type="inferred from homology"/>
<dbReference type="EMBL" id="SJPG01000001">
    <property type="protein sequence ID" value="TWT63536.1"/>
    <property type="molecule type" value="Genomic_DNA"/>
</dbReference>
<name>A0A5C5XJZ3_9PLAN</name>
<comment type="function">
    <text evidence="1 4">The glycine cleavage system catalyzes the degradation of glycine. The P protein binds the alpha-amino group of glycine through its pyridoxal phosphate cofactor; CO(2) is released and the remaining methylamine moiety is then transferred to the lipoamide cofactor of the H protein.</text>
</comment>
<dbReference type="Pfam" id="PF02347">
    <property type="entry name" value="GDC-P"/>
    <property type="match status" value="1"/>
</dbReference>
<dbReference type="InterPro" id="IPR023010">
    <property type="entry name" value="GcvPA"/>
</dbReference>
<dbReference type="SUPFAM" id="SSF53383">
    <property type="entry name" value="PLP-dependent transferases"/>
    <property type="match status" value="1"/>
</dbReference>
<evidence type="ECO:0000313" key="6">
    <source>
        <dbReference type="EMBL" id="TWT63536.1"/>
    </source>
</evidence>
<dbReference type="PIRSF" id="PIRSF006815">
    <property type="entry name" value="GcvPA"/>
    <property type="match status" value="1"/>
</dbReference>
<dbReference type="HAMAP" id="MF_00712">
    <property type="entry name" value="GcvPA"/>
    <property type="match status" value="1"/>
</dbReference>
<dbReference type="Proteomes" id="UP000316095">
    <property type="component" value="Unassembled WGS sequence"/>
</dbReference>
<sequence length="448" mass="49349">MSYLFATPDETQQMLQEIGVDKIDDLFEQIPESVRRTEELDILPALSEIELDRVLNQVSAEFARHGDRTCFQGGGAYDHFIPATVDEICSRGEFYTAYTPYQAEASQGTLQAFFEFQSLIAELTGLDVANASLYEGASALAEAIIMAIRCTNRAGKVIISGSVHPEYIQTVRTYLHRHPCEIVVVDTIDGITDWQQAAQQIDDNTAAVVVQHPNFFGCLEDVQSVVDQAHAAGALAIEVFDPVSLGVINRPGDYGIDIAVAEGQSLGIPLQFGGPYLGLMACREKFVRKMPGRLIGQTTDKAGRRAFVLNFQTREQHIRRDKATSNICTNQGLMALRASVYIAQLGPEGFAELGKQCCHKANYTVEKLTEAGLGTLAYPHPFFKEFVFQFKQPVTEILEKAKAAGFNLGPELNRFEFGTGAPENSLLIAVTEKRTREEIDRLVAALKS</sequence>
<dbReference type="InterPro" id="IPR049315">
    <property type="entry name" value="GDC-P_N"/>
</dbReference>
<dbReference type="InterPro" id="IPR015424">
    <property type="entry name" value="PyrdxlP-dep_Trfase"/>
</dbReference>
<dbReference type="OrthoDB" id="9771867at2"/>
<dbReference type="InterPro" id="IPR015422">
    <property type="entry name" value="PyrdxlP-dep_Trfase_small"/>
</dbReference>
<evidence type="ECO:0000256" key="4">
    <source>
        <dbReference type="HAMAP-Rule" id="MF_00712"/>
    </source>
</evidence>
<comment type="caution">
    <text evidence="6">The sequence shown here is derived from an EMBL/GenBank/DDBJ whole genome shotgun (WGS) entry which is preliminary data.</text>
</comment>